<accession>W1X7R4</accession>
<gene>
    <name evidence="1" type="ORF">Q609_ECAC01357G0011</name>
</gene>
<organism evidence="1 2">
    <name type="scientific">Escherichia coli DORA_A_5_14_21</name>
    <dbReference type="NCBI Taxonomy" id="1403943"/>
    <lineage>
        <taxon>Bacteria</taxon>
        <taxon>Pseudomonadati</taxon>
        <taxon>Pseudomonadota</taxon>
        <taxon>Gammaproteobacteria</taxon>
        <taxon>Enterobacterales</taxon>
        <taxon>Enterobacteriaceae</taxon>
        <taxon>Escherichia</taxon>
    </lineage>
</organism>
<proteinExistence type="predicted"/>
<reference evidence="1 2" key="1">
    <citation type="submission" date="2013-12" db="EMBL/GenBank/DDBJ databases">
        <title>A Varibaculum cambriense genome reconstructed from a premature infant gut community with otherwise low bacterial novelty that shifts toward anaerobic metabolism during the third week of life.</title>
        <authorList>
            <person name="Brown C.T."/>
            <person name="Sharon I."/>
            <person name="Thomas B.C."/>
            <person name="Castelle C.J."/>
            <person name="Morowitz M.J."/>
            <person name="Banfield J.F."/>
        </authorList>
    </citation>
    <scope>NUCLEOTIDE SEQUENCE [LARGE SCALE GENOMIC DNA]</scope>
    <source>
        <strain evidence="2">DORA_A_5_14_21</strain>
    </source>
</reference>
<dbReference type="AlphaFoldDB" id="W1X7R4"/>
<evidence type="ECO:0000313" key="2">
    <source>
        <dbReference type="Proteomes" id="UP000018853"/>
    </source>
</evidence>
<dbReference type="Proteomes" id="UP000018853">
    <property type="component" value="Unassembled WGS sequence"/>
</dbReference>
<comment type="caution">
    <text evidence="1">The sequence shown here is derived from an EMBL/GenBank/DDBJ whole genome shotgun (WGS) entry which is preliminary data.</text>
</comment>
<evidence type="ECO:0000313" key="1">
    <source>
        <dbReference type="EMBL" id="ETJ24804.1"/>
    </source>
</evidence>
<dbReference type="EMBL" id="AZLZ01001357">
    <property type="protein sequence ID" value="ETJ24804.1"/>
    <property type="molecule type" value="Genomic_DNA"/>
</dbReference>
<name>W1X7R4_ECOLX</name>
<sequence>MTVAQDFHFKLVANAQLIALIKQIHQPVAGKLHRHTPAHHALFEQYFQRYRVVAVQRMPGDERQFAFSAHIHRAEIAGFNQKLTVLNIAFQFAQFRGCLHQRQRGEHNLLTTSGE</sequence>
<protein>
    <submittedName>
        <fullName evidence="1">Uncharacterized protein</fullName>
    </submittedName>
</protein>